<accession>A0ABP7W6Y3</accession>
<gene>
    <name evidence="6" type="ORF">GCM10022414_01550</name>
</gene>
<sequence>MNIEMLQMSEVLGTRHRELRELLTISEHIQELADSSDWVEAVAQQSRRRALMDLFFAEECAPSESELVGEVISAILAIDQKVADVLYEQRSAMLTDANQTRQNARNLGSYLSHSMS</sequence>
<keyword evidence="4" id="KW-0143">Chaperone</keyword>
<dbReference type="Pfam" id="PF05400">
    <property type="entry name" value="FliT"/>
    <property type="match status" value="1"/>
</dbReference>
<keyword evidence="3" id="KW-1005">Bacterial flagellum biogenesis</keyword>
<organism evidence="6 7">
    <name type="scientific">Zhongshania borealis</name>
    <dbReference type="NCBI Taxonomy" id="889488"/>
    <lineage>
        <taxon>Bacteria</taxon>
        <taxon>Pseudomonadati</taxon>
        <taxon>Pseudomonadota</taxon>
        <taxon>Gammaproteobacteria</taxon>
        <taxon>Cellvibrionales</taxon>
        <taxon>Spongiibacteraceae</taxon>
        <taxon>Zhongshania</taxon>
    </lineage>
</organism>
<evidence type="ECO:0000256" key="3">
    <source>
        <dbReference type="ARBA" id="ARBA00022795"/>
    </source>
</evidence>
<protein>
    <recommendedName>
        <fullName evidence="5">Flagellar protein FliT</fullName>
    </recommendedName>
</protein>
<keyword evidence="2" id="KW-0963">Cytoplasm</keyword>
<evidence type="ECO:0000256" key="4">
    <source>
        <dbReference type="ARBA" id="ARBA00023186"/>
    </source>
</evidence>
<dbReference type="InterPro" id="IPR008622">
    <property type="entry name" value="FliT"/>
</dbReference>
<dbReference type="EMBL" id="BAABDM010000001">
    <property type="protein sequence ID" value="GAA4082638.1"/>
    <property type="molecule type" value="Genomic_DNA"/>
</dbReference>
<dbReference type="Proteomes" id="UP001500392">
    <property type="component" value="Unassembled WGS sequence"/>
</dbReference>
<keyword evidence="7" id="KW-1185">Reference proteome</keyword>
<dbReference type="Gene3D" id="1.20.58.380">
    <property type="entry name" value="Flagellar protein flit"/>
    <property type="match status" value="1"/>
</dbReference>
<evidence type="ECO:0000313" key="7">
    <source>
        <dbReference type="Proteomes" id="UP001500392"/>
    </source>
</evidence>
<dbReference type="RefSeq" id="WP_344931794.1">
    <property type="nucleotide sequence ID" value="NZ_BAABDM010000001.1"/>
</dbReference>
<comment type="caution">
    <text evidence="6">The sequence shown here is derived from an EMBL/GenBank/DDBJ whole genome shotgun (WGS) entry which is preliminary data.</text>
</comment>
<comment type="subcellular location">
    <subcellularLocation>
        <location evidence="1">Cytoplasm</location>
        <location evidence="1">Cytosol</location>
    </subcellularLocation>
</comment>
<evidence type="ECO:0000256" key="2">
    <source>
        <dbReference type="ARBA" id="ARBA00022490"/>
    </source>
</evidence>
<evidence type="ECO:0000313" key="6">
    <source>
        <dbReference type="EMBL" id="GAA4082638.1"/>
    </source>
</evidence>
<proteinExistence type="predicted"/>
<name>A0ABP7W6Y3_9GAMM</name>
<reference evidence="7" key="1">
    <citation type="journal article" date="2019" name="Int. J. Syst. Evol. Microbiol.">
        <title>The Global Catalogue of Microorganisms (GCM) 10K type strain sequencing project: providing services to taxonomists for standard genome sequencing and annotation.</title>
        <authorList>
            <consortium name="The Broad Institute Genomics Platform"/>
            <consortium name="The Broad Institute Genome Sequencing Center for Infectious Disease"/>
            <person name="Wu L."/>
            <person name="Ma J."/>
        </authorList>
    </citation>
    <scope>NUCLEOTIDE SEQUENCE [LARGE SCALE GENOMIC DNA]</scope>
    <source>
        <strain evidence="7">JCM 17304</strain>
    </source>
</reference>
<evidence type="ECO:0000256" key="1">
    <source>
        <dbReference type="ARBA" id="ARBA00004514"/>
    </source>
</evidence>
<evidence type="ECO:0000256" key="5">
    <source>
        <dbReference type="ARBA" id="ARBA00093797"/>
    </source>
</evidence>